<gene>
    <name evidence="1" type="ORF">METZ01_LOCUS424561</name>
</gene>
<protein>
    <submittedName>
        <fullName evidence="1">Uncharacterized protein</fullName>
    </submittedName>
</protein>
<dbReference type="EMBL" id="UINC01168602">
    <property type="protein sequence ID" value="SVD71707.1"/>
    <property type="molecule type" value="Genomic_DNA"/>
</dbReference>
<sequence length="111" mass="12955">MKQNDEPKADPVRLLEKALEIADKTKICQESVLWLERQIDAVSEDFDALNAGEYDHLGFLEKEEFTLNLTRRMRTLYSKNKLEQKLLDSLESEMYSVDLKITEIDSAEKED</sequence>
<dbReference type="AlphaFoldDB" id="A0A382XKK7"/>
<name>A0A382XKK7_9ZZZZ</name>
<proteinExistence type="predicted"/>
<organism evidence="1">
    <name type="scientific">marine metagenome</name>
    <dbReference type="NCBI Taxonomy" id="408172"/>
    <lineage>
        <taxon>unclassified sequences</taxon>
        <taxon>metagenomes</taxon>
        <taxon>ecological metagenomes</taxon>
    </lineage>
</organism>
<evidence type="ECO:0000313" key="1">
    <source>
        <dbReference type="EMBL" id="SVD71707.1"/>
    </source>
</evidence>
<accession>A0A382XKK7</accession>
<reference evidence="1" key="1">
    <citation type="submission" date="2018-05" db="EMBL/GenBank/DDBJ databases">
        <authorList>
            <person name="Lanie J.A."/>
            <person name="Ng W.-L."/>
            <person name="Kazmierczak K.M."/>
            <person name="Andrzejewski T.M."/>
            <person name="Davidsen T.M."/>
            <person name="Wayne K.J."/>
            <person name="Tettelin H."/>
            <person name="Glass J.I."/>
            <person name="Rusch D."/>
            <person name="Podicherti R."/>
            <person name="Tsui H.-C.T."/>
            <person name="Winkler M.E."/>
        </authorList>
    </citation>
    <scope>NUCLEOTIDE SEQUENCE</scope>
</reference>